<dbReference type="SUPFAM" id="SSF69318">
    <property type="entry name" value="Integrin alpha N-terminal domain"/>
    <property type="match status" value="1"/>
</dbReference>
<keyword evidence="8 13" id="KW-0401">Integrin</keyword>
<evidence type="ECO:0000256" key="5">
    <source>
        <dbReference type="ARBA" id="ARBA00022737"/>
    </source>
</evidence>
<evidence type="ECO:0000259" key="17">
    <source>
        <dbReference type="Pfam" id="PF20806"/>
    </source>
</evidence>
<dbReference type="GO" id="GO:0008305">
    <property type="term" value="C:integrin complex"/>
    <property type="evidence" value="ECO:0007669"/>
    <property type="project" value="InterPro"/>
</dbReference>
<dbReference type="PROSITE" id="PS00242">
    <property type="entry name" value="INTEGRIN_ALPHA"/>
    <property type="match status" value="1"/>
</dbReference>
<dbReference type="PANTHER" id="PTHR23220:SF122">
    <property type="entry name" value="INTEGRIN ALPHA-PS1"/>
    <property type="match status" value="1"/>
</dbReference>
<dbReference type="PANTHER" id="PTHR23220">
    <property type="entry name" value="INTEGRIN ALPHA"/>
    <property type="match status" value="1"/>
</dbReference>
<evidence type="ECO:0000256" key="3">
    <source>
        <dbReference type="ARBA" id="ARBA00022692"/>
    </source>
</evidence>
<evidence type="ECO:0000256" key="4">
    <source>
        <dbReference type="ARBA" id="ARBA00022729"/>
    </source>
</evidence>
<evidence type="ECO:0000313" key="19">
    <source>
        <dbReference type="Proteomes" id="UP000245119"/>
    </source>
</evidence>
<evidence type="ECO:0000259" key="15">
    <source>
        <dbReference type="Pfam" id="PF08441"/>
    </source>
</evidence>
<evidence type="ECO:0000256" key="6">
    <source>
        <dbReference type="ARBA" id="ARBA00022889"/>
    </source>
</evidence>
<keyword evidence="19" id="KW-1185">Reference proteome</keyword>
<keyword evidence="9 13" id="KW-0472">Membrane</keyword>
<feature type="signal peptide" evidence="13">
    <location>
        <begin position="1"/>
        <end position="25"/>
    </location>
</feature>
<dbReference type="InterPro" id="IPR048286">
    <property type="entry name" value="Integrin_alpha_Ig-like_3"/>
</dbReference>
<dbReference type="Gene3D" id="1.20.5.930">
    <property type="entry name" value="Bicelle-embedded integrin alpha(iib) transmembrane segment"/>
    <property type="match status" value="1"/>
</dbReference>
<comment type="caution">
    <text evidence="18">The sequence shown here is derived from an EMBL/GenBank/DDBJ whole genome shotgun (WGS) entry which is preliminary data.</text>
</comment>
<dbReference type="Pfam" id="PF08441">
    <property type="entry name" value="Integrin_A_Ig_1"/>
    <property type="match status" value="1"/>
</dbReference>
<dbReference type="AlphaFoldDB" id="A0A2T7PAL1"/>
<dbReference type="InterPro" id="IPR013517">
    <property type="entry name" value="FG-GAP"/>
</dbReference>
<proteinExistence type="inferred from homology"/>
<keyword evidence="3 13" id="KW-0812">Transmembrane</keyword>
<evidence type="ECO:0000256" key="8">
    <source>
        <dbReference type="ARBA" id="ARBA00023037"/>
    </source>
</evidence>
<feature type="repeat" description="FG-GAP" evidence="12">
    <location>
        <begin position="429"/>
        <end position="493"/>
    </location>
</feature>
<dbReference type="EMBL" id="PZQS01000005">
    <property type="protein sequence ID" value="PVD30464.1"/>
    <property type="molecule type" value="Genomic_DNA"/>
</dbReference>
<evidence type="ECO:0000256" key="12">
    <source>
        <dbReference type="PROSITE-ProRule" id="PRU00803"/>
    </source>
</evidence>
<dbReference type="InterPro" id="IPR032695">
    <property type="entry name" value="Integrin_dom_sf"/>
</dbReference>
<dbReference type="Pfam" id="PF20806">
    <property type="entry name" value="Integrin_A_Ig_3"/>
    <property type="match status" value="1"/>
</dbReference>
<feature type="repeat" description="FG-GAP" evidence="12">
    <location>
        <begin position="31"/>
        <end position="96"/>
    </location>
</feature>
<dbReference type="GO" id="GO:0098609">
    <property type="term" value="P:cell-cell adhesion"/>
    <property type="evidence" value="ECO:0007669"/>
    <property type="project" value="TreeGrafter"/>
</dbReference>
<evidence type="ECO:0000256" key="11">
    <source>
        <dbReference type="ARBA" id="ARBA00023180"/>
    </source>
</evidence>
<dbReference type="Gene3D" id="2.130.10.130">
    <property type="entry name" value="Integrin alpha, N-terminal"/>
    <property type="match status" value="1"/>
</dbReference>
<keyword evidence="7 13" id="KW-1133">Transmembrane helix</keyword>
<evidence type="ECO:0000256" key="9">
    <source>
        <dbReference type="ARBA" id="ARBA00023136"/>
    </source>
</evidence>
<evidence type="ECO:0000313" key="18">
    <source>
        <dbReference type="EMBL" id="PVD30464.1"/>
    </source>
</evidence>
<evidence type="ECO:0000256" key="10">
    <source>
        <dbReference type="ARBA" id="ARBA00023170"/>
    </source>
</evidence>
<evidence type="ECO:0000259" key="16">
    <source>
        <dbReference type="Pfam" id="PF20805"/>
    </source>
</evidence>
<feature type="region of interest" description="Disordered" evidence="14">
    <location>
        <begin position="920"/>
        <end position="945"/>
    </location>
</feature>
<keyword evidence="11" id="KW-0325">Glycoprotein</keyword>
<dbReference type="Pfam" id="PF01839">
    <property type="entry name" value="FG-GAP"/>
    <property type="match status" value="3"/>
</dbReference>
<dbReference type="InterPro" id="IPR013519">
    <property type="entry name" value="Int_alpha_beta-p"/>
</dbReference>
<evidence type="ECO:0000256" key="2">
    <source>
        <dbReference type="ARBA" id="ARBA00008054"/>
    </source>
</evidence>
<dbReference type="GO" id="GO:0007229">
    <property type="term" value="P:integrin-mediated signaling pathway"/>
    <property type="evidence" value="ECO:0007669"/>
    <property type="project" value="UniProtKB-KW"/>
</dbReference>
<dbReference type="GO" id="GO:0009897">
    <property type="term" value="C:external side of plasma membrane"/>
    <property type="evidence" value="ECO:0007669"/>
    <property type="project" value="TreeGrafter"/>
</dbReference>
<evidence type="ECO:0000256" key="14">
    <source>
        <dbReference type="SAM" id="MobiDB-lite"/>
    </source>
</evidence>
<dbReference type="InterPro" id="IPR048285">
    <property type="entry name" value="Integrin_alpha_Ig-like_2"/>
</dbReference>
<dbReference type="GO" id="GO:0033627">
    <property type="term" value="P:cell adhesion mediated by integrin"/>
    <property type="evidence" value="ECO:0007669"/>
    <property type="project" value="TreeGrafter"/>
</dbReference>
<keyword evidence="4 13" id="KW-0732">Signal</keyword>
<protein>
    <submittedName>
        <fullName evidence="18">Uncharacterized protein</fullName>
    </submittedName>
</protein>
<dbReference type="InterPro" id="IPR028994">
    <property type="entry name" value="Integrin_alpha_N"/>
</dbReference>
<keyword evidence="6 13" id="KW-0130">Cell adhesion</keyword>
<evidence type="ECO:0000256" key="1">
    <source>
        <dbReference type="ARBA" id="ARBA00004479"/>
    </source>
</evidence>
<dbReference type="SUPFAM" id="SSF69179">
    <property type="entry name" value="Integrin domains"/>
    <property type="match status" value="3"/>
</dbReference>
<keyword evidence="5" id="KW-0677">Repeat</keyword>
<feature type="transmembrane region" description="Helical" evidence="13">
    <location>
        <begin position="1045"/>
        <end position="1069"/>
    </location>
</feature>
<dbReference type="PRINTS" id="PR01185">
    <property type="entry name" value="INTEGRINA"/>
</dbReference>
<evidence type="ECO:0000256" key="7">
    <source>
        <dbReference type="ARBA" id="ARBA00022989"/>
    </source>
</evidence>
<dbReference type="PROSITE" id="PS51470">
    <property type="entry name" value="FG_GAP"/>
    <property type="match status" value="4"/>
</dbReference>
<comment type="subcellular location">
    <subcellularLocation>
        <location evidence="1 13">Membrane</location>
        <topology evidence="1 13">Single-pass type I membrane protein</topology>
    </subcellularLocation>
</comment>
<feature type="repeat" description="FG-GAP" evidence="12">
    <location>
        <begin position="297"/>
        <end position="356"/>
    </location>
</feature>
<sequence length="1104" mass="121389">MADKRVCSWGVLSFTVSFLVAVSKGFNLDPRFSVIKNGPENSYFGYSVTEHQIVNEGKIIENLILVGAPKQQIRIGSTLSGGAIFKCNAVSTNESDCHQLNTEPFNLPVASSDDVTDRWLGVVLHSFGKGEKIVTCAHRHIKENAALGLCYTLEQTLDYHTVWIPCLGKSHVNFLEDFGLCQAGISAAFGQEDSLVIGAPGSNIWRGVMFMVNTSDSMDRILTTFNTPVPVSQNEVGASKALPPPTDKYSYLGYSAAIGKFDATRQLYYVSGAPRSNERGEVIFFRRIDHQEVLHYTTEQKLEGERDFAGFGSSLLALDLNNDGYDDLIVGAPYYYENGYGGAVYVYLGGKTMISKSTIPTVILSRKMSDAECIKLGCEHARFGISLAKLGDVNHDGYQDFAVGAPYEGNGTVYIYHGSKSGVVKSYAQRIAASDMPGSNQFQSFGSSLSGGLDLDSNGYPDLLVGSYESSRVVLLRARAIIHLLPEITVSPKMVNLSAVAHCSFDSTARHCVQLRICLKFKAEPSESFTTGPEIKYRVEAERSRSISRLEFKQSADASKKFVEDVVQLRPQALDQVACVVQLAYLKDVLTDKLNPMELAVTFSQSEPPYARPRSGDPLPNINTYPVLSTTGAMEAEPNTVSTLVDFVKECGDDNLCKSNLQFDVKLAQPKEGEKYLIQVGDRVSTSLNISITNLGEAAYLTRVFIQKPPLMDYQGVGGDGQDSVVKCNPNPGGVDDDTLIICDDIGNPLKQQSSVMFSVRLSTHRLQATDKILNITVWVNTSSTEQTPENDQKVFMFNVILEAKLVLSSNVRPDDQILCAGEPRGASAMKSEKDIGAAVNHTYIVSNRGNNNVTKSRLTIMWPYEAGSGDSGQGKYLLYLMEKPIIEKGKATCVLENADTVNPLQIKAVEPQAAPVTVDRVQPLDGAPAGRKKRATESESRVKRSQGSLVELGCKQNTARCHVISCELENLEEKVGYVQITLRARLWESTLLQDYKRAGDVKISSYAKLEIDSALGIKEDKSDNEAEAVTYAVPDFKDSGAQQVMWWVILLAVLGGIIVLAIIIFILYKIGFFRRKRPEEMQMYQAEKKEQKMLVENDDDDEK</sequence>
<dbReference type="Gene3D" id="2.60.40.1510">
    <property type="entry name" value="ntegrin, alpha v. Chain A, domain 3"/>
    <property type="match status" value="1"/>
</dbReference>
<keyword evidence="10 13" id="KW-0675">Receptor</keyword>
<name>A0A2T7PAL1_POMCA</name>
<dbReference type="Pfam" id="PF20805">
    <property type="entry name" value="Integrin_A_Ig_2"/>
    <property type="match status" value="1"/>
</dbReference>
<feature type="domain" description="Integrin alpha first immunoglubulin-like" evidence="15">
    <location>
        <begin position="478"/>
        <end position="632"/>
    </location>
</feature>
<dbReference type="GO" id="GO:0007160">
    <property type="term" value="P:cell-matrix adhesion"/>
    <property type="evidence" value="ECO:0007669"/>
    <property type="project" value="TreeGrafter"/>
</dbReference>
<accession>A0A2T7PAL1</accession>
<dbReference type="InterPro" id="IPR018184">
    <property type="entry name" value="Integrin_alpha_C_CS"/>
</dbReference>
<dbReference type="OMA" id="AKKQWIT"/>
<dbReference type="Gene3D" id="2.60.40.1530">
    <property type="entry name" value="ntegrin, alpha v. Chain A, domain 4"/>
    <property type="match status" value="1"/>
</dbReference>
<dbReference type="InterPro" id="IPR000413">
    <property type="entry name" value="Integrin_alpha"/>
</dbReference>
<reference evidence="18 19" key="1">
    <citation type="submission" date="2018-04" db="EMBL/GenBank/DDBJ databases">
        <title>The genome of golden apple snail Pomacea canaliculata provides insight into stress tolerance and invasive adaptation.</title>
        <authorList>
            <person name="Liu C."/>
            <person name="Liu B."/>
            <person name="Ren Y."/>
            <person name="Zhang Y."/>
            <person name="Wang H."/>
            <person name="Li S."/>
            <person name="Jiang F."/>
            <person name="Yin L."/>
            <person name="Zhang G."/>
            <person name="Qian W."/>
            <person name="Fan W."/>
        </authorList>
    </citation>
    <scope>NUCLEOTIDE SEQUENCE [LARGE SCALE GENOMIC DNA]</scope>
    <source>
        <strain evidence="18">SZHN2017</strain>
        <tissue evidence="18">Muscle</tissue>
    </source>
</reference>
<dbReference type="Proteomes" id="UP000245119">
    <property type="component" value="Linkage Group LG5"/>
</dbReference>
<feature type="chain" id="PRO_5015372160" evidence="13">
    <location>
        <begin position="26"/>
        <end position="1104"/>
    </location>
</feature>
<dbReference type="SMART" id="SM00191">
    <property type="entry name" value="Int_alpha"/>
    <property type="match status" value="6"/>
</dbReference>
<feature type="domain" description="Integrin alpha third immunoglobulin-like" evidence="17">
    <location>
        <begin position="808"/>
        <end position="1033"/>
    </location>
</feature>
<dbReference type="GO" id="GO:0005178">
    <property type="term" value="F:integrin binding"/>
    <property type="evidence" value="ECO:0007669"/>
    <property type="project" value="TreeGrafter"/>
</dbReference>
<evidence type="ECO:0000256" key="13">
    <source>
        <dbReference type="RuleBase" id="RU003762"/>
    </source>
</evidence>
<feature type="repeat" description="FG-GAP" evidence="12">
    <location>
        <begin position="369"/>
        <end position="425"/>
    </location>
</feature>
<dbReference type="OrthoDB" id="5317514at2759"/>
<comment type="similarity">
    <text evidence="2 13">Belongs to the integrin alpha chain family.</text>
</comment>
<feature type="domain" description="Integrin alpha second immunoglobulin-like" evidence="16">
    <location>
        <begin position="651"/>
        <end position="795"/>
    </location>
</feature>
<dbReference type="Gene3D" id="2.60.40.1460">
    <property type="entry name" value="Integrin domains. Chain A, domain 2"/>
    <property type="match status" value="1"/>
</dbReference>
<gene>
    <name evidence="18" type="ORF">C0Q70_09730</name>
</gene>
<organism evidence="18 19">
    <name type="scientific">Pomacea canaliculata</name>
    <name type="common">Golden apple snail</name>
    <dbReference type="NCBI Taxonomy" id="400727"/>
    <lineage>
        <taxon>Eukaryota</taxon>
        <taxon>Metazoa</taxon>
        <taxon>Spiralia</taxon>
        <taxon>Lophotrochozoa</taxon>
        <taxon>Mollusca</taxon>
        <taxon>Gastropoda</taxon>
        <taxon>Caenogastropoda</taxon>
        <taxon>Architaenioglossa</taxon>
        <taxon>Ampullarioidea</taxon>
        <taxon>Ampullariidae</taxon>
        <taxon>Pomacea</taxon>
    </lineage>
</organism>
<dbReference type="STRING" id="400727.A0A2T7PAL1"/>
<dbReference type="InterPro" id="IPR013649">
    <property type="entry name" value="Integrin_alpha_Ig-like_1"/>
</dbReference>